<gene>
    <name evidence="1" type="ORF">DM02DRAFT_619216</name>
</gene>
<evidence type="ECO:0000313" key="1">
    <source>
        <dbReference type="EMBL" id="PVH93526.1"/>
    </source>
</evidence>
<proteinExistence type="predicted"/>
<dbReference type="EMBL" id="KZ805583">
    <property type="protein sequence ID" value="PVH93526.1"/>
    <property type="molecule type" value="Genomic_DNA"/>
</dbReference>
<name>A0A2V1D623_9PLEO</name>
<dbReference type="AlphaFoldDB" id="A0A2V1D623"/>
<reference evidence="1 2" key="1">
    <citation type="journal article" date="2018" name="Sci. Rep.">
        <title>Comparative genomics provides insights into the lifestyle and reveals functional heterogeneity of dark septate endophytic fungi.</title>
        <authorList>
            <person name="Knapp D.G."/>
            <person name="Nemeth J.B."/>
            <person name="Barry K."/>
            <person name="Hainaut M."/>
            <person name="Henrissat B."/>
            <person name="Johnson J."/>
            <person name="Kuo A."/>
            <person name="Lim J.H.P."/>
            <person name="Lipzen A."/>
            <person name="Nolan M."/>
            <person name="Ohm R.A."/>
            <person name="Tamas L."/>
            <person name="Grigoriev I.V."/>
            <person name="Spatafora J.W."/>
            <person name="Nagy L.G."/>
            <person name="Kovacs G.M."/>
        </authorList>
    </citation>
    <scope>NUCLEOTIDE SEQUENCE [LARGE SCALE GENOMIC DNA]</scope>
    <source>
        <strain evidence="1 2">DSE2036</strain>
    </source>
</reference>
<keyword evidence="2" id="KW-1185">Reference proteome</keyword>
<evidence type="ECO:0000313" key="2">
    <source>
        <dbReference type="Proteomes" id="UP000244855"/>
    </source>
</evidence>
<sequence length="62" mass="7067">MGYMGSPYIFLRLTTKSRADVPTTNATSLHYLKSPNSTKLENFKDLYPILLNSNPTFRRTLA</sequence>
<accession>A0A2V1D623</accession>
<dbReference type="Proteomes" id="UP000244855">
    <property type="component" value="Unassembled WGS sequence"/>
</dbReference>
<protein>
    <submittedName>
        <fullName evidence="1">Uncharacterized protein</fullName>
    </submittedName>
</protein>
<organism evidence="1 2">
    <name type="scientific">Periconia macrospinosa</name>
    <dbReference type="NCBI Taxonomy" id="97972"/>
    <lineage>
        <taxon>Eukaryota</taxon>
        <taxon>Fungi</taxon>
        <taxon>Dikarya</taxon>
        <taxon>Ascomycota</taxon>
        <taxon>Pezizomycotina</taxon>
        <taxon>Dothideomycetes</taxon>
        <taxon>Pleosporomycetidae</taxon>
        <taxon>Pleosporales</taxon>
        <taxon>Massarineae</taxon>
        <taxon>Periconiaceae</taxon>
        <taxon>Periconia</taxon>
    </lineage>
</organism>